<dbReference type="AlphaFoldDB" id="A0A974NMW2"/>
<dbReference type="EMBL" id="CP068053">
    <property type="protein sequence ID" value="QQT00876.1"/>
    <property type="molecule type" value="Genomic_DNA"/>
</dbReference>
<name>A0A974NMW2_PERPY</name>
<accession>A0A974NMW2</accession>
<proteinExistence type="predicted"/>
<protein>
    <submittedName>
        <fullName evidence="1">Uncharacterized protein</fullName>
    </submittedName>
</protein>
<gene>
    <name evidence="1" type="ORF">I6J18_02855</name>
</gene>
<evidence type="ECO:0000313" key="1">
    <source>
        <dbReference type="EMBL" id="QQT00876.1"/>
    </source>
</evidence>
<keyword evidence="2" id="KW-1185">Reference proteome</keyword>
<dbReference type="KEGG" id="ppsr:I6J18_02855"/>
<dbReference type="Proteomes" id="UP000595254">
    <property type="component" value="Chromosome"/>
</dbReference>
<organism evidence="1 2">
    <name type="scientific">Peribacillus psychrosaccharolyticus</name>
    <name type="common">Bacillus psychrosaccharolyticus</name>
    <dbReference type="NCBI Taxonomy" id="1407"/>
    <lineage>
        <taxon>Bacteria</taxon>
        <taxon>Bacillati</taxon>
        <taxon>Bacillota</taxon>
        <taxon>Bacilli</taxon>
        <taxon>Bacillales</taxon>
        <taxon>Bacillaceae</taxon>
        <taxon>Peribacillus</taxon>
    </lineage>
</organism>
<dbReference type="RefSeq" id="WP_040375773.1">
    <property type="nucleotide sequence ID" value="NZ_CP068053.1"/>
</dbReference>
<evidence type="ECO:0000313" key="2">
    <source>
        <dbReference type="Proteomes" id="UP000595254"/>
    </source>
</evidence>
<sequence>MSFYYKGNGAYCYSSSVSMLLSVMGEDISPSLVEVTTGFSLGASLERNNMLFFDNGLSSPDKGVNLAFRTLGFSVVEQASSMDEEMPIERLKCDLEVSPVMLGPLDMGHLTYLPNHQFLGGCDHYVLVVELRDNEVLIHDPAGYPYVWLSVEQLEKAWKAENIPWSSGAYRYWKTPKRRGFPSDDEIYDQSIQLYKDAYEKQRIQPKFGGEAILLKAKQLLDSQISNEEKGHLTHFAFPLGSRRAIDFSHFFKERNGLLSSLKEEQAKLFGKCYTCAASQKWIDVAASLHLLADTEFKFEETLLNEM</sequence>
<dbReference type="Gene3D" id="3.90.70.10">
    <property type="entry name" value="Cysteine proteinases"/>
    <property type="match status" value="1"/>
</dbReference>
<reference evidence="1 2" key="1">
    <citation type="submission" date="2021-01" db="EMBL/GenBank/DDBJ databases">
        <title>FDA dAtabase for Regulatory Grade micrObial Sequences (FDA-ARGOS): Supporting development and validation of Infectious Disease Dx tests.</title>
        <authorList>
            <person name="Nelson B."/>
            <person name="Plummer A."/>
            <person name="Tallon L."/>
            <person name="Sadzewicz L."/>
            <person name="Zhao X."/>
            <person name="Boylan J."/>
            <person name="Ott S."/>
            <person name="Bowen H."/>
            <person name="Vavikolanu K."/>
            <person name="Mehta A."/>
            <person name="Aluvathingal J."/>
            <person name="Nadendla S."/>
            <person name="Myers T."/>
            <person name="Yan Y."/>
            <person name="Sichtig H."/>
        </authorList>
    </citation>
    <scope>NUCLEOTIDE SEQUENCE [LARGE SCALE GENOMIC DNA]</scope>
    <source>
        <strain evidence="1 2">FDAARGOS_1161</strain>
    </source>
</reference>